<proteinExistence type="predicted"/>
<feature type="non-terminal residue" evidence="2">
    <location>
        <position position="1"/>
    </location>
</feature>
<name>A0A8H7ZW46_9FUNG</name>
<feature type="region of interest" description="Disordered" evidence="1">
    <location>
        <begin position="167"/>
        <end position="188"/>
    </location>
</feature>
<dbReference type="Proteomes" id="UP000673691">
    <property type="component" value="Unassembled WGS sequence"/>
</dbReference>
<sequence>TPRHGRRTCIDRPHESVGTFDRGDVGDSLNVKERGSARQNVLAEGGVGGNDVRGAEGFDGGHHERREVLREAMIVFRLLGDDNLLDAVGPGNLLHDVVHVAAGDERGDAGAEGLCRRDRAERGRIEGVVLVLDDEQCARSGRVAAAEGADALRRGFAILFFKRREDKRDGESEPMGGLGGRASVHGQR</sequence>
<comment type="caution">
    <text evidence="2">The sequence shown here is derived from an EMBL/GenBank/DDBJ whole genome shotgun (WGS) entry which is preliminary data.</text>
</comment>
<evidence type="ECO:0000313" key="2">
    <source>
        <dbReference type="EMBL" id="KAG5460347.1"/>
    </source>
</evidence>
<evidence type="ECO:0000256" key="1">
    <source>
        <dbReference type="SAM" id="MobiDB-lite"/>
    </source>
</evidence>
<reference evidence="2 3" key="1">
    <citation type="journal article" name="Sci. Rep.">
        <title>Genome-scale phylogenetic analyses confirm Olpidium as the closest living zoosporic fungus to the non-flagellated, terrestrial fungi.</title>
        <authorList>
            <person name="Chang Y."/>
            <person name="Rochon D."/>
            <person name="Sekimoto S."/>
            <person name="Wang Y."/>
            <person name="Chovatia M."/>
            <person name="Sandor L."/>
            <person name="Salamov A."/>
            <person name="Grigoriev I.V."/>
            <person name="Stajich J.E."/>
            <person name="Spatafora J.W."/>
        </authorList>
    </citation>
    <scope>NUCLEOTIDE SEQUENCE [LARGE SCALE GENOMIC DNA]</scope>
    <source>
        <strain evidence="2">S191</strain>
    </source>
</reference>
<keyword evidence="3" id="KW-1185">Reference proteome</keyword>
<organism evidence="2 3">
    <name type="scientific">Olpidium bornovanus</name>
    <dbReference type="NCBI Taxonomy" id="278681"/>
    <lineage>
        <taxon>Eukaryota</taxon>
        <taxon>Fungi</taxon>
        <taxon>Fungi incertae sedis</taxon>
        <taxon>Olpidiomycota</taxon>
        <taxon>Olpidiomycotina</taxon>
        <taxon>Olpidiomycetes</taxon>
        <taxon>Olpidiales</taxon>
        <taxon>Olpidiaceae</taxon>
        <taxon>Olpidium</taxon>
    </lineage>
</organism>
<dbReference type="EMBL" id="JAEFCI010005352">
    <property type="protein sequence ID" value="KAG5460347.1"/>
    <property type="molecule type" value="Genomic_DNA"/>
</dbReference>
<accession>A0A8H7ZW46</accession>
<evidence type="ECO:0000313" key="3">
    <source>
        <dbReference type="Proteomes" id="UP000673691"/>
    </source>
</evidence>
<gene>
    <name evidence="2" type="ORF">BJ554DRAFT_7614</name>
</gene>
<protein>
    <submittedName>
        <fullName evidence="2">Uncharacterized protein</fullName>
    </submittedName>
</protein>
<dbReference type="AlphaFoldDB" id="A0A8H7ZW46"/>